<keyword evidence="2" id="KW-1185">Reference proteome</keyword>
<evidence type="ECO:0000313" key="1">
    <source>
        <dbReference type="EMBL" id="GGF73149.1"/>
    </source>
</evidence>
<sequence length="89" mass="10348">MTPERKEEIREKVRNHKIKTQMESNGIILSLLAALEEAEQRIRKLELYTKSLEFSRDSAQKMADGIKRDKGLELYEAQQTIARLESEGK</sequence>
<comment type="caution">
    <text evidence="1">The sequence shown here is derived from an EMBL/GenBank/DDBJ whole genome shotgun (WGS) entry which is preliminary data.</text>
</comment>
<proteinExistence type="predicted"/>
<gene>
    <name evidence="1" type="ORF">GCM10010912_17940</name>
</gene>
<dbReference type="RefSeq" id="WP_189024000.1">
    <property type="nucleotide sequence ID" value="NZ_BMKR01000006.1"/>
</dbReference>
<reference evidence="1" key="2">
    <citation type="submission" date="2020-09" db="EMBL/GenBank/DDBJ databases">
        <authorList>
            <person name="Sun Q."/>
            <person name="Zhou Y."/>
        </authorList>
    </citation>
    <scope>NUCLEOTIDE SEQUENCE</scope>
    <source>
        <strain evidence="1">CGMCC 1.16134</strain>
    </source>
</reference>
<dbReference type="AlphaFoldDB" id="A0A917C8N8"/>
<dbReference type="EMBL" id="BMKR01000006">
    <property type="protein sequence ID" value="GGF73149.1"/>
    <property type="molecule type" value="Genomic_DNA"/>
</dbReference>
<dbReference type="Proteomes" id="UP000637643">
    <property type="component" value="Unassembled WGS sequence"/>
</dbReference>
<protein>
    <submittedName>
        <fullName evidence="1">Uncharacterized protein</fullName>
    </submittedName>
</protein>
<name>A0A917C8N8_9BACL</name>
<organism evidence="1 2">
    <name type="scientific">Paenibacillus albidus</name>
    <dbReference type="NCBI Taxonomy" id="2041023"/>
    <lineage>
        <taxon>Bacteria</taxon>
        <taxon>Bacillati</taxon>
        <taxon>Bacillota</taxon>
        <taxon>Bacilli</taxon>
        <taxon>Bacillales</taxon>
        <taxon>Paenibacillaceae</taxon>
        <taxon>Paenibacillus</taxon>
    </lineage>
</organism>
<accession>A0A917C8N8</accession>
<reference evidence="1" key="1">
    <citation type="journal article" date="2014" name="Int. J. Syst. Evol. Microbiol.">
        <title>Complete genome sequence of Corynebacterium casei LMG S-19264T (=DSM 44701T), isolated from a smear-ripened cheese.</title>
        <authorList>
            <consortium name="US DOE Joint Genome Institute (JGI-PGF)"/>
            <person name="Walter F."/>
            <person name="Albersmeier A."/>
            <person name="Kalinowski J."/>
            <person name="Ruckert C."/>
        </authorList>
    </citation>
    <scope>NUCLEOTIDE SEQUENCE</scope>
    <source>
        <strain evidence="1">CGMCC 1.16134</strain>
    </source>
</reference>
<evidence type="ECO:0000313" key="2">
    <source>
        <dbReference type="Proteomes" id="UP000637643"/>
    </source>
</evidence>